<dbReference type="EMBL" id="UYSU01035013">
    <property type="protein sequence ID" value="VDL95449.1"/>
    <property type="molecule type" value="Genomic_DNA"/>
</dbReference>
<evidence type="ECO:0000313" key="2">
    <source>
        <dbReference type="Proteomes" id="UP000275846"/>
    </source>
</evidence>
<evidence type="ECO:0000313" key="1">
    <source>
        <dbReference type="EMBL" id="VDL95449.1"/>
    </source>
</evidence>
<reference evidence="1 2" key="2">
    <citation type="submission" date="2018-11" db="EMBL/GenBank/DDBJ databases">
        <authorList>
            <consortium name="Pathogen Informatics"/>
        </authorList>
    </citation>
    <scope>NUCLEOTIDE SEQUENCE [LARGE SCALE GENOMIC DNA]</scope>
    <source>
        <strain evidence="1 2">NST_G2</strain>
    </source>
</reference>
<evidence type="ECO:0000313" key="3">
    <source>
        <dbReference type="WBParaSite" id="SSLN_0000941101-mRNA-1"/>
    </source>
</evidence>
<keyword evidence="2" id="KW-1185">Reference proteome</keyword>
<dbReference type="OrthoDB" id="6306147at2759"/>
<protein>
    <submittedName>
        <fullName evidence="1 3">Uncharacterized protein</fullName>
    </submittedName>
</protein>
<dbReference type="Proteomes" id="UP000275846">
    <property type="component" value="Unassembled WGS sequence"/>
</dbReference>
<accession>A0A183SXW6</accession>
<sequence>MVRITLDFLSLSDHPGILHLPQPLLYKAPASEEGCFGGLNPKVHLGIFVELQLKPHLGDDETVICLTIGIADRLGFQHVLSISPLDENLVQQMPALRLRVHPRGLFLRRKTEKGVGQQKTVFRTRLQKKEAVIVTVTETVGTQHSLPSKVVRPDEGVKVTKDFLLVLFRHSHQQGVQVLVEFVSRCIRDHHWGSVGTDACGELVSSKRHAEAHQAIIDTQRQQGRRPTMSFWKAKATPASRRSAFGQPLQKNV</sequence>
<gene>
    <name evidence="1" type="ORF">SSLN_LOCUS9064</name>
</gene>
<proteinExistence type="predicted"/>
<name>A0A183SXW6_SCHSO</name>
<dbReference type="AlphaFoldDB" id="A0A183SXW6"/>
<organism evidence="3">
    <name type="scientific">Schistocephalus solidus</name>
    <name type="common">Tapeworm</name>
    <dbReference type="NCBI Taxonomy" id="70667"/>
    <lineage>
        <taxon>Eukaryota</taxon>
        <taxon>Metazoa</taxon>
        <taxon>Spiralia</taxon>
        <taxon>Lophotrochozoa</taxon>
        <taxon>Platyhelminthes</taxon>
        <taxon>Cestoda</taxon>
        <taxon>Eucestoda</taxon>
        <taxon>Diphyllobothriidea</taxon>
        <taxon>Diphyllobothriidae</taxon>
        <taxon>Schistocephalus</taxon>
    </lineage>
</organism>
<dbReference type="WBParaSite" id="SSLN_0000941101-mRNA-1">
    <property type="protein sequence ID" value="SSLN_0000941101-mRNA-1"/>
    <property type="gene ID" value="SSLN_0000941101"/>
</dbReference>
<reference evidence="3" key="1">
    <citation type="submission" date="2016-06" db="UniProtKB">
        <authorList>
            <consortium name="WormBaseParasite"/>
        </authorList>
    </citation>
    <scope>IDENTIFICATION</scope>
</reference>